<dbReference type="RefSeq" id="XP_040716204.1">
    <property type="nucleotide sequence ID" value="XM_040858305.1"/>
</dbReference>
<evidence type="ECO:0000313" key="3">
    <source>
        <dbReference type="EMBL" id="ORY65052.1"/>
    </source>
</evidence>
<dbReference type="OrthoDB" id="5366163at2759"/>
<dbReference type="InParanoid" id="A0A1Y2E0J2"/>
<organism evidence="3 4">
    <name type="scientific">Pseudomassariella vexata</name>
    <dbReference type="NCBI Taxonomy" id="1141098"/>
    <lineage>
        <taxon>Eukaryota</taxon>
        <taxon>Fungi</taxon>
        <taxon>Dikarya</taxon>
        <taxon>Ascomycota</taxon>
        <taxon>Pezizomycotina</taxon>
        <taxon>Sordariomycetes</taxon>
        <taxon>Xylariomycetidae</taxon>
        <taxon>Amphisphaeriales</taxon>
        <taxon>Pseudomassariaceae</taxon>
        <taxon>Pseudomassariella</taxon>
    </lineage>
</organism>
<comment type="caution">
    <text evidence="3">The sequence shown here is derived from an EMBL/GenBank/DDBJ whole genome shotgun (WGS) entry which is preliminary data.</text>
</comment>
<feature type="region of interest" description="Disordered" evidence="1">
    <location>
        <begin position="1003"/>
        <end position="1027"/>
    </location>
</feature>
<dbReference type="Proteomes" id="UP000193689">
    <property type="component" value="Unassembled WGS sequence"/>
</dbReference>
<dbReference type="SMART" id="SM00355">
    <property type="entry name" value="ZnF_C2H2"/>
    <property type="match status" value="2"/>
</dbReference>
<protein>
    <recommendedName>
        <fullName evidence="2">C2H2-type domain-containing protein</fullName>
    </recommendedName>
</protein>
<feature type="region of interest" description="Disordered" evidence="1">
    <location>
        <begin position="857"/>
        <end position="939"/>
    </location>
</feature>
<reference evidence="3 4" key="1">
    <citation type="submission" date="2016-07" db="EMBL/GenBank/DDBJ databases">
        <title>Pervasive Adenine N6-methylation of Active Genes in Fungi.</title>
        <authorList>
            <consortium name="DOE Joint Genome Institute"/>
            <person name="Mondo S.J."/>
            <person name="Dannebaum R.O."/>
            <person name="Kuo R.C."/>
            <person name="Labutti K."/>
            <person name="Haridas S."/>
            <person name="Kuo A."/>
            <person name="Salamov A."/>
            <person name="Ahrendt S.R."/>
            <person name="Lipzen A."/>
            <person name="Sullivan W."/>
            <person name="Andreopoulos W.B."/>
            <person name="Clum A."/>
            <person name="Lindquist E."/>
            <person name="Daum C."/>
            <person name="Ramamoorthy G.K."/>
            <person name="Gryganskyi A."/>
            <person name="Culley D."/>
            <person name="Magnuson J.K."/>
            <person name="James T.Y."/>
            <person name="O'Malley M.A."/>
            <person name="Stajich J.E."/>
            <person name="Spatafora J.W."/>
            <person name="Visel A."/>
            <person name="Grigoriev I.V."/>
        </authorList>
    </citation>
    <scope>NUCLEOTIDE SEQUENCE [LARGE SCALE GENOMIC DNA]</scope>
    <source>
        <strain evidence="3 4">CBS 129021</strain>
    </source>
</reference>
<evidence type="ECO:0000259" key="2">
    <source>
        <dbReference type="PROSITE" id="PS00028"/>
    </source>
</evidence>
<feature type="compositionally biased region" description="Low complexity" evidence="1">
    <location>
        <begin position="303"/>
        <end position="321"/>
    </location>
</feature>
<feature type="domain" description="C2H2-type" evidence="2">
    <location>
        <begin position="93"/>
        <end position="117"/>
    </location>
</feature>
<evidence type="ECO:0000313" key="4">
    <source>
        <dbReference type="Proteomes" id="UP000193689"/>
    </source>
</evidence>
<feature type="region of interest" description="Disordered" evidence="1">
    <location>
        <begin position="266"/>
        <end position="325"/>
    </location>
</feature>
<feature type="compositionally biased region" description="Basic and acidic residues" evidence="1">
    <location>
        <begin position="1003"/>
        <end position="1017"/>
    </location>
</feature>
<dbReference type="PROSITE" id="PS00028">
    <property type="entry name" value="ZINC_FINGER_C2H2_1"/>
    <property type="match status" value="1"/>
</dbReference>
<accession>A0A1Y2E0J2</accession>
<evidence type="ECO:0000256" key="1">
    <source>
        <dbReference type="SAM" id="MobiDB-lite"/>
    </source>
</evidence>
<feature type="compositionally biased region" description="Basic residues" evidence="1">
    <location>
        <begin position="1018"/>
        <end position="1027"/>
    </location>
</feature>
<dbReference type="STRING" id="1141098.A0A1Y2E0J2"/>
<feature type="compositionally biased region" description="Polar residues" evidence="1">
    <location>
        <begin position="860"/>
        <end position="886"/>
    </location>
</feature>
<sequence>MEPKKIAGVGVVPATDNPFLEHGASTTRQSMLASPIVRRQSRSSLHAEFRRASISCVTREATGENCAKQKFIVWAAVKRNRSVRIAPEERLECPLWRCRERFDDHEQMLQHVAGCQHLATGAYFCHDCMRVEKFNDAKCKCCLGQPTKRRRIINMAKNFFNKVGHKSRKDGPIDFESEDFAIAPPSYESLDIAQQLQDQSQTYLEMEATEILEMDGDGVGPAQLDSINYEPQPGNIQNHLTLGHAESWSMTNSLQGLLSVPPKSAMSQLHEPVPSSVGNKPLLAIDTHNIGPPRKAPRPKHLSPSSSLRSNNSSQNISPISAGSGDWTMASTIDTTLTSPITPFSPPGLDSMALSRENSCRFPKDRRIHHNTDHLNGFSWPRLDDKTVPVSQAAAQKSDNYTLDNIAELPGDNPENLAIPRICGEDPFLFSFEPNDNYSWSSSMNTEANVLFTSDDLKVPAIDAQTEQEAASSETKPLVGSTWEVLEHHISSSVGKTTHLRGNPLASRLQSVSAKEVAMIGLSALKRLLAGTEPTDPFDYLCFVHVTYAFSLIIHEDDLASRCNELFEQALAYRGFLNPSYHDVYAQIVFTIWQPIGHEVAGAGERPSSRLLSQKGKEPELRSPSRSPVKPDTMVVIAQNFLDDLEYSVVNSYAERPIEILTSDLWSMHISEHRPNASPTDAFAITVRYIVQVLNQTFPDVENQSLSQKLMAINQRVNAGYITTVRKLELELLQAGKNSMASFGLFDKFIPQVRDLCDPIYLQGMNPRKKYHTLGVSLMESLILNMGTDKAPPPEFQMTLPVGLESLDFDFLELGKAFGEETLGGQPEQPDLLTLAEPLALNLEAPMDFSMEQCIEDPVGNTTKSPIDTSTSKYKSTVDPTSLTRISASTHTSTASHSESPSETLKASMANSPDLSRPASEGSRATKAGSSGDLGSSQKMEAGSCCELCRYRPRGDPQWFKGSMAKHMKLQHSPQPPKIYKCSFPGCTSQYKNRPDNLRQHQIEKGHFVEGVDDKGRRPSKRKKMDD</sequence>
<dbReference type="AlphaFoldDB" id="A0A1Y2E0J2"/>
<name>A0A1Y2E0J2_9PEZI</name>
<proteinExistence type="predicted"/>
<dbReference type="GeneID" id="63774517"/>
<feature type="compositionally biased region" description="Low complexity" evidence="1">
    <location>
        <begin position="887"/>
        <end position="904"/>
    </location>
</feature>
<feature type="region of interest" description="Disordered" evidence="1">
    <location>
        <begin position="604"/>
        <end position="628"/>
    </location>
</feature>
<dbReference type="EMBL" id="MCFJ01000006">
    <property type="protein sequence ID" value="ORY65052.1"/>
    <property type="molecule type" value="Genomic_DNA"/>
</dbReference>
<keyword evidence="4" id="KW-1185">Reference proteome</keyword>
<dbReference type="InterPro" id="IPR013087">
    <property type="entry name" value="Znf_C2H2_type"/>
</dbReference>
<gene>
    <name evidence="3" type="ORF">BCR38DRAFT_408795</name>
</gene>